<dbReference type="GO" id="GO:0006310">
    <property type="term" value="P:DNA recombination"/>
    <property type="evidence" value="ECO:0007669"/>
    <property type="project" value="InterPro"/>
</dbReference>
<dbReference type="GO" id="GO:0000287">
    <property type="term" value="F:magnesium ion binding"/>
    <property type="evidence" value="ECO:0007669"/>
    <property type="project" value="InterPro"/>
</dbReference>
<gene>
    <name evidence="1" type="ORF">UFOVP558_30</name>
</gene>
<dbReference type="Gene3D" id="3.30.1330.70">
    <property type="entry name" value="Holliday junction resolvase RusA"/>
    <property type="match status" value="1"/>
</dbReference>
<dbReference type="SUPFAM" id="SSF103084">
    <property type="entry name" value="Holliday junction resolvase RusA"/>
    <property type="match status" value="1"/>
</dbReference>
<protein>
    <submittedName>
        <fullName evidence="1">Crossover junction endodeoxyribonuclease, RusA-like</fullName>
    </submittedName>
</protein>
<dbReference type="GO" id="GO:0006281">
    <property type="term" value="P:DNA repair"/>
    <property type="evidence" value="ECO:0007669"/>
    <property type="project" value="InterPro"/>
</dbReference>
<sequence length="178" mass="20993">MIWLVNFPLPPSVNEYLMPVAGRWSIDKKGKSYRKGHFVKTKLHSDYLDRCKRWRMQHKTAWEKIQYELIHMQDLARLGRQPFALRVDCFFAFEHSRLWTQTGEVQSIDSDNRLKPCRDALAKLLGIDDKYFFSGFFEKVSTRSKELECSILRISQMTPRTLDDLKTQIKMENSPASS</sequence>
<name>A0A6J5MV96_9CAUD</name>
<evidence type="ECO:0000313" key="1">
    <source>
        <dbReference type="EMBL" id="CAB4149777.1"/>
    </source>
</evidence>
<dbReference type="InterPro" id="IPR036614">
    <property type="entry name" value="RusA-like_sf"/>
</dbReference>
<proteinExistence type="predicted"/>
<organism evidence="1">
    <name type="scientific">uncultured Caudovirales phage</name>
    <dbReference type="NCBI Taxonomy" id="2100421"/>
    <lineage>
        <taxon>Viruses</taxon>
        <taxon>Duplodnaviria</taxon>
        <taxon>Heunggongvirae</taxon>
        <taxon>Uroviricota</taxon>
        <taxon>Caudoviricetes</taxon>
        <taxon>Peduoviridae</taxon>
        <taxon>Maltschvirus</taxon>
        <taxon>Maltschvirus maltsch</taxon>
    </lineage>
</organism>
<accession>A0A6J5MV96</accession>
<reference evidence="1" key="1">
    <citation type="submission" date="2020-04" db="EMBL/GenBank/DDBJ databases">
        <authorList>
            <person name="Chiriac C."/>
            <person name="Salcher M."/>
            <person name="Ghai R."/>
            <person name="Kavagutti S V."/>
        </authorList>
    </citation>
    <scope>NUCLEOTIDE SEQUENCE</scope>
</reference>
<dbReference type="EMBL" id="LR796527">
    <property type="protein sequence ID" value="CAB4149777.1"/>
    <property type="molecule type" value="Genomic_DNA"/>
</dbReference>